<proteinExistence type="predicted"/>
<feature type="compositionally biased region" description="Polar residues" evidence="1">
    <location>
        <begin position="114"/>
        <end position="129"/>
    </location>
</feature>
<protein>
    <submittedName>
        <fullName evidence="2">Uncharacterized protein</fullName>
    </submittedName>
</protein>
<reference evidence="2 3" key="1">
    <citation type="journal article" date="2012" name="Genome Biol.">
        <title>Sequencing three crocodilian genomes to illuminate the evolution of archosaurs and amniotes.</title>
        <authorList>
            <person name="St John J.A."/>
            <person name="Braun E.L."/>
            <person name="Isberg S.R."/>
            <person name="Miles L.G."/>
            <person name="Chong A.Y."/>
            <person name="Gongora J."/>
            <person name="Dalzell P."/>
            <person name="Moran C."/>
            <person name="Bed'hom B."/>
            <person name="Abzhanov A."/>
            <person name="Burgess S.C."/>
            <person name="Cooksey A.M."/>
            <person name="Castoe T.A."/>
            <person name="Crawford N.G."/>
            <person name="Densmore L.D."/>
            <person name="Drew J.C."/>
            <person name="Edwards S.V."/>
            <person name="Faircloth B.C."/>
            <person name="Fujita M.K."/>
            <person name="Greenwold M.J."/>
            <person name="Hoffmann F.G."/>
            <person name="Howard J.M."/>
            <person name="Iguchi T."/>
            <person name="Janes D.E."/>
            <person name="Khan S.Y."/>
            <person name="Kohno S."/>
            <person name="de Koning A.J."/>
            <person name="Lance S.L."/>
            <person name="McCarthy F.M."/>
            <person name="McCormack J.E."/>
            <person name="Merchant M.E."/>
            <person name="Peterson D.G."/>
            <person name="Pollock D.D."/>
            <person name="Pourmand N."/>
            <person name="Raney B.J."/>
            <person name="Roessler K.A."/>
            <person name="Sanford J.R."/>
            <person name="Sawyer R.H."/>
            <person name="Schmidt C.J."/>
            <person name="Triplett E.W."/>
            <person name="Tuberville T.D."/>
            <person name="Venegas-Anaya M."/>
            <person name="Howard J.T."/>
            <person name="Jarvis E.D."/>
            <person name="Guillette L.J.Jr."/>
            <person name="Glenn T.C."/>
            <person name="Green R.E."/>
            <person name="Ray D.A."/>
        </authorList>
    </citation>
    <scope>NUCLEOTIDE SEQUENCE [LARGE SCALE GENOMIC DNA]</scope>
    <source>
        <strain evidence="2">KSC_2009_1</strain>
    </source>
</reference>
<evidence type="ECO:0000313" key="3">
    <source>
        <dbReference type="Proteomes" id="UP000050525"/>
    </source>
</evidence>
<keyword evidence="3" id="KW-1185">Reference proteome</keyword>
<comment type="caution">
    <text evidence="2">The sequence shown here is derived from an EMBL/GenBank/DDBJ whole genome shotgun (WGS) entry which is preliminary data.</text>
</comment>
<dbReference type="AlphaFoldDB" id="A0A151M257"/>
<evidence type="ECO:0000256" key="1">
    <source>
        <dbReference type="SAM" id="MobiDB-lite"/>
    </source>
</evidence>
<gene>
    <name evidence="2" type="ORF">Y1Q_0009081</name>
</gene>
<sequence length="153" mass="17301">MESWLWEQLKDAGTPSGVQNGIWRAGSRSSLRLLRLVSILTTSLNRMKRSRLPDFLLGSGFEDQVDEVTADVVKMAGQLQLEVETEDVEELASHSQELTNEELVHVEEQRKAENQAQIQESPAQGTMTTKQMSEAFKYLETAMAIFEKMDLNL</sequence>
<dbReference type="EMBL" id="AKHW03006780">
    <property type="protein sequence ID" value="KYO18604.1"/>
    <property type="molecule type" value="Genomic_DNA"/>
</dbReference>
<feature type="region of interest" description="Disordered" evidence="1">
    <location>
        <begin position="110"/>
        <end position="129"/>
    </location>
</feature>
<name>A0A151M257_ALLMI</name>
<organism evidence="2 3">
    <name type="scientific">Alligator mississippiensis</name>
    <name type="common">American alligator</name>
    <dbReference type="NCBI Taxonomy" id="8496"/>
    <lineage>
        <taxon>Eukaryota</taxon>
        <taxon>Metazoa</taxon>
        <taxon>Chordata</taxon>
        <taxon>Craniata</taxon>
        <taxon>Vertebrata</taxon>
        <taxon>Euteleostomi</taxon>
        <taxon>Archelosauria</taxon>
        <taxon>Archosauria</taxon>
        <taxon>Crocodylia</taxon>
        <taxon>Alligatoridae</taxon>
        <taxon>Alligatorinae</taxon>
        <taxon>Alligator</taxon>
    </lineage>
</organism>
<accession>A0A151M257</accession>
<evidence type="ECO:0000313" key="2">
    <source>
        <dbReference type="EMBL" id="KYO18604.1"/>
    </source>
</evidence>
<dbReference type="Proteomes" id="UP000050525">
    <property type="component" value="Unassembled WGS sequence"/>
</dbReference>